<gene>
    <name evidence="4" type="ORF">TWF481_012008</name>
</gene>
<dbReference type="InterPro" id="IPR056223">
    <property type="entry name" value="PH_24"/>
</dbReference>
<feature type="compositionally biased region" description="Low complexity" evidence="1">
    <location>
        <begin position="497"/>
        <end position="517"/>
    </location>
</feature>
<dbReference type="Pfam" id="PF24345">
    <property type="entry name" value="PH_24"/>
    <property type="match status" value="1"/>
</dbReference>
<feature type="compositionally biased region" description="Acidic residues" evidence="1">
    <location>
        <begin position="622"/>
        <end position="652"/>
    </location>
</feature>
<comment type="caution">
    <text evidence="4">The sequence shown here is derived from an EMBL/GenBank/DDBJ whole genome shotgun (WGS) entry which is preliminary data.</text>
</comment>
<evidence type="ECO:0000313" key="4">
    <source>
        <dbReference type="EMBL" id="KAK6497601.1"/>
    </source>
</evidence>
<keyword evidence="5" id="KW-1185">Reference proteome</keyword>
<proteinExistence type="predicted"/>
<sequence length="1073" mass="116625">MTCTLPMHFFDFQRINYLSPSPLAEEAFVSFQTLVGAARHKVAEERARLEDEAAACIDASRVRDLQTLEICYGVVIEPNRRVRARDIFEMTLNHSLGKVLRKTVELYLRDEGKGRTKSENAELMVCELAKDDEEKKWLAFQPLPVKWICAKQGANEDELVLEVDARLSDGGRWKESMILSADPMIKMEWLHLLGAAADEVSKASRMQLENVGLQPMDDQSDVGVRSISAEIETQLKSLGIDDDSYSEPPTPGMSIISEIDRFPDSDAALMSEGKKPGKPTVAVVVIPGLSDLYDGGPLAVPVYGELPHIVQMMPHYVHKKRIVSPPPSTISPMSSASYGPARLQRRRTRHEQRRMAEVKKKEEESRKERELEAQRDKLVKAKKLPTSPPRQRQMQPVEVQEEEVPKVRRRSPFRQRSQSPQKSPPKSPPKAASLSFKIDSPPTSPGRHEARNRDDDDDLSADESSIVSWSDHDSKYSAKSGRYSATEGARRARSESESSTDTTSTATSSSSKSSSTRTGDHARSSASSARSRQSGQSAPAQEDDDDVPPPLPLHTSSSQESLRSSSSASSGSTVRNSKVAPQPVATSNLRGNLRRRMSSPLKHEYAPSSATESSSSSSTITDDSDTESPSESESESDPEEEVEDERSDDELSEIPHKIEDEDGDIPGPMFEDMIAGRNLHSSGRKDGPATQYEDLPRRSTASPRHSAKNSIAGYTATAMVFTWSSKGAWEKISENENRVALLDNFIEVYKMDSDGNQGRMLLSFEVTPVTPIRRGTAVDLSIRAGPRGKFQGGTVMFRSRTPQELESLYNAINTARISACSGFGGAGKPGRKQSIGRSGSVRGYRATNMDAPNGGVGAPAFQGEAGSIIMSEGSSLGSLGSAFSAFKGSLRSSIFGGTKSSSGGSWMSSSSTSSGLAGPRGIINPLGGIPITGIGGEAPYQGTGYVSNLKVKLWKREGPTKWADLGPGRLNIITPPPGHAARGGGGLSSNNEKRIVIRDRKGQNTLLDVILGESCFERVARTGIAVHVPMEDDGFVPSLVMAGLAGRSSIFMLQFKGENETRETFKVVGKQKY</sequence>
<accession>A0AAV9VX56</accession>
<feature type="compositionally biased region" description="Low complexity" evidence="1">
    <location>
        <begin position="556"/>
        <end position="572"/>
    </location>
</feature>
<feature type="region of interest" description="Disordered" evidence="1">
    <location>
        <begin position="823"/>
        <end position="844"/>
    </location>
</feature>
<feature type="compositionally biased region" description="Low complexity" evidence="1">
    <location>
        <begin position="607"/>
        <end position="621"/>
    </location>
</feature>
<reference evidence="4 5" key="1">
    <citation type="submission" date="2023-08" db="EMBL/GenBank/DDBJ databases">
        <authorList>
            <person name="Palmer J.M."/>
        </authorList>
    </citation>
    <scope>NUCLEOTIDE SEQUENCE [LARGE SCALE GENOMIC DNA]</scope>
    <source>
        <strain evidence="4 5">TWF481</strain>
    </source>
</reference>
<evidence type="ECO:0000259" key="2">
    <source>
        <dbReference type="Pfam" id="PF24344"/>
    </source>
</evidence>
<dbReference type="Pfam" id="PF24344">
    <property type="entry name" value="PH_23"/>
    <property type="match status" value="1"/>
</dbReference>
<evidence type="ECO:0000313" key="5">
    <source>
        <dbReference type="Proteomes" id="UP001370758"/>
    </source>
</evidence>
<evidence type="ECO:0000256" key="1">
    <source>
        <dbReference type="SAM" id="MobiDB-lite"/>
    </source>
</evidence>
<feature type="compositionally biased region" description="Low complexity" evidence="1">
    <location>
        <begin position="524"/>
        <end position="540"/>
    </location>
</feature>
<dbReference type="Proteomes" id="UP001370758">
    <property type="component" value="Unassembled WGS sequence"/>
</dbReference>
<dbReference type="AlphaFoldDB" id="A0AAV9VX56"/>
<organism evidence="4 5">
    <name type="scientific">Arthrobotrys musiformis</name>
    <dbReference type="NCBI Taxonomy" id="47236"/>
    <lineage>
        <taxon>Eukaryota</taxon>
        <taxon>Fungi</taxon>
        <taxon>Dikarya</taxon>
        <taxon>Ascomycota</taxon>
        <taxon>Pezizomycotina</taxon>
        <taxon>Orbiliomycetes</taxon>
        <taxon>Orbiliales</taxon>
        <taxon>Orbiliaceae</taxon>
        <taxon>Arthrobotrys</taxon>
    </lineage>
</organism>
<name>A0AAV9VX56_9PEZI</name>
<evidence type="ECO:0008006" key="6">
    <source>
        <dbReference type="Google" id="ProtNLM"/>
    </source>
</evidence>
<protein>
    <recommendedName>
        <fullName evidence="6">PH domain-containing protein</fullName>
    </recommendedName>
</protein>
<feature type="compositionally biased region" description="Basic and acidic residues" evidence="1">
    <location>
        <begin position="353"/>
        <end position="379"/>
    </location>
</feature>
<dbReference type="InterPro" id="IPR056222">
    <property type="entry name" value="PH_23"/>
</dbReference>
<feature type="compositionally biased region" description="Low complexity" evidence="1">
    <location>
        <begin position="389"/>
        <end position="398"/>
    </location>
</feature>
<feature type="domain" description="PH" evidence="3">
    <location>
        <begin position="712"/>
        <end position="818"/>
    </location>
</feature>
<dbReference type="EMBL" id="JAVHJL010000009">
    <property type="protein sequence ID" value="KAK6497601.1"/>
    <property type="molecule type" value="Genomic_DNA"/>
</dbReference>
<evidence type="ECO:0000259" key="3">
    <source>
        <dbReference type="Pfam" id="PF24345"/>
    </source>
</evidence>
<feature type="compositionally biased region" description="Basic residues" evidence="1">
    <location>
        <begin position="343"/>
        <end position="352"/>
    </location>
</feature>
<feature type="domain" description="PH" evidence="2">
    <location>
        <begin position="56"/>
        <end position="196"/>
    </location>
</feature>
<feature type="region of interest" description="Disordered" evidence="1">
    <location>
        <begin position="323"/>
        <end position="707"/>
    </location>
</feature>